<keyword evidence="1" id="KW-0472">Membrane</keyword>
<dbReference type="EMBL" id="JAYFSI010000005">
    <property type="protein sequence ID" value="MEA5362422.1"/>
    <property type="molecule type" value="Genomic_DNA"/>
</dbReference>
<name>A0ABU5R855_9PSEU</name>
<proteinExistence type="predicted"/>
<organism evidence="2 3">
    <name type="scientific">Amycolatopsis heterodermiae</name>
    <dbReference type="NCBI Taxonomy" id="3110235"/>
    <lineage>
        <taxon>Bacteria</taxon>
        <taxon>Bacillati</taxon>
        <taxon>Actinomycetota</taxon>
        <taxon>Actinomycetes</taxon>
        <taxon>Pseudonocardiales</taxon>
        <taxon>Pseudonocardiaceae</taxon>
        <taxon>Amycolatopsis</taxon>
    </lineage>
</organism>
<evidence type="ECO:0008006" key="4">
    <source>
        <dbReference type="Google" id="ProtNLM"/>
    </source>
</evidence>
<accession>A0ABU5R855</accession>
<protein>
    <recommendedName>
        <fullName evidence="4">DUF5134 domain-containing protein</fullName>
    </recommendedName>
</protein>
<feature type="transmembrane region" description="Helical" evidence="1">
    <location>
        <begin position="36"/>
        <end position="56"/>
    </location>
</feature>
<sequence>MIASTSLGWVFVLALAAAGAWFAIRGLRPGTRAAERVSHLAHVVMAAAMVVMLWPAG</sequence>
<keyword evidence="1" id="KW-1133">Transmembrane helix</keyword>
<gene>
    <name evidence="2" type="ORF">VA596_22985</name>
</gene>
<keyword evidence="1" id="KW-0812">Transmembrane</keyword>
<dbReference type="RefSeq" id="WP_323329905.1">
    <property type="nucleotide sequence ID" value="NZ_JAYFSI010000005.1"/>
</dbReference>
<reference evidence="2 3" key="1">
    <citation type="submission" date="2023-12" db="EMBL/GenBank/DDBJ databases">
        <title>Amycolatopsis sp. V23-08.</title>
        <authorList>
            <person name="Somphong A."/>
        </authorList>
    </citation>
    <scope>NUCLEOTIDE SEQUENCE [LARGE SCALE GENOMIC DNA]</scope>
    <source>
        <strain evidence="2 3">V23-08</strain>
    </source>
</reference>
<evidence type="ECO:0000313" key="3">
    <source>
        <dbReference type="Proteomes" id="UP001304298"/>
    </source>
</evidence>
<evidence type="ECO:0000313" key="2">
    <source>
        <dbReference type="EMBL" id="MEA5362422.1"/>
    </source>
</evidence>
<comment type="caution">
    <text evidence="2">The sequence shown here is derived from an EMBL/GenBank/DDBJ whole genome shotgun (WGS) entry which is preliminary data.</text>
</comment>
<evidence type="ECO:0000256" key="1">
    <source>
        <dbReference type="SAM" id="Phobius"/>
    </source>
</evidence>
<keyword evidence="3" id="KW-1185">Reference proteome</keyword>
<feature type="transmembrane region" description="Helical" evidence="1">
    <location>
        <begin position="6"/>
        <end position="24"/>
    </location>
</feature>
<dbReference type="Proteomes" id="UP001304298">
    <property type="component" value="Unassembled WGS sequence"/>
</dbReference>